<keyword evidence="2 3" id="KW-0560">Oxidoreductase</keyword>
<keyword evidence="4" id="KW-1185">Reference proteome</keyword>
<dbReference type="GO" id="GO:0004316">
    <property type="term" value="F:3-oxoacyl-[acyl-carrier-protein] reductase (NADPH) activity"/>
    <property type="evidence" value="ECO:0007669"/>
    <property type="project" value="UniProtKB-EC"/>
</dbReference>
<dbReference type="PANTHER" id="PTHR43639:SF1">
    <property type="entry name" value="SHORT-CHAIN DEHYDROGENASE_REDUCTASE FAMILY PROTEIN"/>
    <property type="match status" value="1"/>
</dbReference>
<proteinExistence type="inferred from homology"/>
<gene>
    <name evidence="3" type="primary">fabG_5</name>
    <name evidence="3" type="ORF">AN619_17190</name>
</gene>
<dbReference type="Pfam" id="PF13561">
    <property type="entry name" value="adh_short_C2"/>
    <property type="match status" value="1"/>
</dbReference>
<organism evidence="3 4">
    <name type="scientific">Thermotalea metallivorans</name>
    <dbReference type="NCBI Taxonomy" id="520762"/>
    <lineage>
        <taxon>Bacteria</taxon>
        <taxon>Bacillati</taxon>
        <taxon>Bacillota</taxon>
        <taxon>Clostridia</taxon>
        <taxon>Peptostreptococcales</taxon>
        <taxon>Thermotaleaceae</taxon>
        <taxon>Thermotalea</taxon>
    </lineage>
</organism>
<dbReference type="InterPro" id="IPR036291">
    <property type="entry name" value="NAD(P)-bd_dom_sf"/>
</dbReference>
<evidence type="ECO:0000313" key="3">
    <source>
        <dbReference type="EMBL" id="KXG75455.1"/>
    </source>
</evidence>
<dbReference type="InterPro" id="IPR020904">
    <property type="entry name" value="Sc_DH/Rdtase_CS"/>
</dbReference>
<dbReference type="Proteomes" id="UP000070456">
    <property type="component" value="Unassembled WGS sequence"/>
</dbReference>
<dbReference type="EMBL" id="LOEE01000034">
    <property type="protein sequence ID" value="KXG75455.1"/>
    <property type="molecule type" value="Genomic_DNA"/>
</dbReference>
<name>A0A140L4I0_9FIRM</name>
<dbReference type="PRINTS" id="PR00081">
    <property type="entry name" value="GDHRDH"/>
</dbReference>
<dbReference type="CDD" id="cd05233">
    <property type="entry name" value="SDR_c"/>
    <property type="match status" value="1"/>
</dbReference>
<dbReference type="STRING" id="520762.AN619_17190"/>
<evidence type="ECO:0000256" key="2">
    <source>
        <dbReference type="ARBA" id="ARBA00023002"/>
    </source>
</evidence>
<evidence type="ECO:0000256" key="1">
    <source>
        <dbReference type="ARBA" id="ARBA00006484"/>
    </source>
</evidence>
<dbReference type="Gene3D" id="3.40.50.720">
    <property type="entry name" value="NAD(P)-binding Rossmann-like Domain"/>
    <property type="match status" value="1"/>
</dbReference>
<dbReference type="OrthoDB" id="9803333at2"/>
<protein>
    <submittedName>
        <fullName evidence="3">3-oxoacyl-[acyl-carrier-protein] reductase FabG</fullName>
        <ecNumber evidence="3">1.1.1.100</ecNumber>
    </submittedName>
</protein>
<dbReference type="PATRIC" id="fig|520762.4.peg.1909"/>
<evidence type="ECO:0000313" key="4">
    <source>
        <dbReference type="Proteomes" id="UP000070456"/>
    </source>
</evidence>
<dbReference type="RefSeq" id="WP_068556310.1">
    <property type="nucleotide sequence ID" value="NZ_LOEE01000034.1"/>
</dbReference>
<dbReference type="PRINTS" id="PR00080">
    <property type="entry name" value="SDRFAMILY"/>
</dbReference>
<dbReference type="PROSITE" id="PS00061">
    <property type="entry name" value="ADH_SHORT"/>
    <property type="match status" value="1"/>
</dbReference>
<comment type="similarity">
    <text evidence="1">Belongs to the short-chain dehydrogenases/reductases (SDR) family.</text>
</comment>
<dbReference type="InterPro" id="IPR002347">
    <property type="entry name" value="SDR_fam"/>
</dbReference>
<dbReference type="SUPFAM" id="SSF51735">
    <property type="entry name" value="NAD(P)-binding Rossmann-fold domains"/>
    <property type="match status" value="1"/>
</dbReference>
<accession>A0A140L4I0</accession>
<dbReference type="EC" id="1.1.1.100" evidence="3"/>
<reference evidence="3 4" key="1">
    <citation type="submission" date="2015-12" db="EMBL/GenBank/DDBJ databases">
        <title>Draft genome sequence of the thermoanaerobe Thermotalea metallivorans, an isolate from the runoff channel of the Great Artesian Basin, Australia.</title>
        <authorList>
            <person name="Patel B.K."/>
        </authorList>
    </citation>
    <scope>NUCLEOTIDE SEQUENCE [LARGE SCALE GENOMIC DNA]</scope>
    <source>
        <strain evidence="3 4">B2-1</strain>
    </source>
</reference>
<sequence>MKRVIVTGDSGGLGHKIVTNLLNHEEYSVIGVSRQETATIMDLRQEYKERYQHIAFDLSRPERIKDLFSNRIKDIGPIYGLVNNAAYAYDDIVTNARIESLERMYNINVFSPILLTKYVIRNMLLYGTKGAIVHISSVSAHTGYKGLSMYASTKGALEAFSIGVAREWGGYGIRSNCVAPGFMETPMSESLTPEQKRRIYKRTSLKEETSADSVAKTVAFLLSENASSITGTVIRVDNGTI</sequence>
<dbReference type="AlphaFoldDB" id="A0A140L4I0"/>
<dbReference type="PANTHER" id="PTHR43639">
    <property type="entry name" value="OXIDOREDUCTASE, SHORT-CHAIN DEHYDROGENASE/REDUCTASE FAMILY (AFU_ORTHOLOGUE AFUA_5G02870)"/>
    <property type="match status" value="1"/>
</dbReference>
<comment type="caution">
    <text evidence="3">The sequence shown here is derived from an EMBL/GenBank/DDBJ whole genome shotgun (WGS) entry which is preliminary data.</text>
</comment>